<dbReference type="AlphaFoldDB" id="A0A6A6NVC9"/>
<dbReference type="Proteomes" id="UP000799766">
    <property type="component" value="Unassembled WGS sequence"/>
</dbReference>
<accession>A0A6A6NVC9</accession>
<name>A0A6A6NVC9_9PEZI</name>
<reference evidence="2" key="1">
    <citation type="journal article" date="2020" name="Stud. Mycol.">
        <title>101 Dothideomycetes genomes: a test case for predicting lifestyles and emergence of pathogens.</title>
        <authorList>
            <person name="Haridas S."/>
            <person name="Albert R."/>
            <person name="Binder M."/>
            <person name="Bloem J."/>
            <person name="Labutti K."/>
            <person name="Salamov A."/>
            <person name="Andreopoulos B."/>
            <person name="Baker S."/>
            <person name="Barry K."/>
            <person name="Bills G."/>
            <person name="Bluhm B."/>
            <person name="Cannon C."/>
            <person name="Castanera R."/>
            <person name="Culley D."/>
            <person name="Daum C."/>
            <person name="Ezra D."/>
            <person name="Gonzalez J."/>
            <person name="Henrissat B."/>
            <person name="Kuo A."/>
            <person name="Liang C."/>
            <person name="Lipzen A."/>
            <person name="Lutzoni F."/>
            <person name="Magnuson J."/>
            <person name="Mondo S."/>
            <person name="Nolan M."/>
            <person name="Ohm R."/>
            <person name="Pangilinan J."/>
            <person name="Park H.-J."/>
            <person name="Ramirez L."/>
            <person name="Alfaro M."/>
            <person name="Sun H."/>
            <person name="Tritt A."/>
            <person name="Yoshinaga Y."/>
            <person name="Zwiers L.-H."/>
            <person name="Turgeon B."/>
            <person name="Goodwin S."/>
            <person name="Spatafora J."/>
            <person name="Crous P."/>
            <person name="Grigoriev I."/>
        </authorList>
    </citation>
    <scope>NUCLEOTIDE SEQUENCE</scope>
    <source>
        <strain evidence="2">ATCC 16933</strain>
    </source>
</reference>
<protein>
    <submittedName>
        <fullName evidence="2">Uncharacterized protein</fullName>
    </submittedName>
</protein>
<gene>
    <name evidence="2" type="ORF">BDY21DRAFT_350777</name>
</gene>
<evidence type="ECO:0000313" key="3">
    <source>
        <dbReference type="Proteomes" id="UP000799766"/>
    </source>
</evidence>
<evidence type="ECO:0000313" key="2">
    <source>
        <dbReference type="EMBL" id="KAF2455412.1"/>
    </source>
</evidence>
<evidence type="ECO:0000256" key="1">
    <source>
        <dbReference type="SAM" id="MobiDB-lite"/>
    </source>
</evidence>
<proteinExistence type="predicted"/>
<organism evidence="2 3">
    <name type="scientific">Lineolata rhizophorae</name>
    <dbReference type="NCBI Taxonomy" id="578093"/>
    <lineage>
        <taxon>Eukaryota</taxon>
        <taxon>Fungi</taxon>
        <taxon>Dikarya</taxon>
        <taxon>Ascomycota</taxon>
        <taxon>Pezizomycotina</taxon>
        <taxon>Dothideomycetes</taxon>
        <taxon>Dothideomycetes incertae sedis</taxon>
        <taxon>Lineolatales</taxon>
        <taxon>Lineolataceae</taxon>
        <taxon>Lineolata</taxon>
    </lineage>
</organism>
<sequence length="92" mass="9489">MTPEKWSSMLGLGRFASTTLSTRTRTGVPPGVFPPGCGYVSGSAYYPTGTACPFPTGTGTAAPQPSNGTETRVPDTPIFPNVARAGHLAPMM</sequence>
<keyword evidence="3" id="KW-1185">Reference proteome</keyword>
<feature type="compositionally biased region" description="Polar residues" evidence="1">
    <location>
        <begin position="57"/>
        <end position="70"/>
    </location>
</feature>
<feature type="region of interest" description="Disordered" evidence="1">
    <location>
        <begin position="54"/>
        <end position="92"/>
    </location>
</feature>
<dbReference type="EMBL" id="MU001687">
    <property type="protein sequence ID" value="KAF2455412.1"/>
    <property type="molecule type" value="Genomic_DNA"/>
</dbReference>